<evidence type="ECO:0000256" key="9">
    <source>
        <dbReference type="ARBA" id="ARBA00023157"/>
    </source>
</evidence>
<dbReference type="GO" id="GO:0005886">
    <property type="term" value="C:plasma membrane"/>
    <property type="evidence" value="ECO:0007669"/>
    <property type="project" value="UniProtKB-SubCell"/>
</dbReference>
<keyword evidence="10" id="KW-0325">Glycoprotein</keyword>
<evidence type="ECO:0000256" key="6">
    <source>
        <dbReference type="ARBA" id="ARBA00022741"/>
    </source>
</evidence>
<feature type="transmembrane region" description="Helical" evidence="15">
    <location>
        <begin position="439"/>
        <end position="460"/>
    </location>
</feature>
<dbReference type="SMART" id="SM00220">
    <property type="entry name" value="S_TKc"/>
    <property type="match status" value="1"/>
</dbReference>
<dbReference type="Pfam" id="PF01453">
    <property type="entry name" value="B_lectin"/>
    <property type="match status" value="1"/>
</dbReference>
<keyword evidence="15" id="KW-1133">Transmembrane helix</keyword>
<comment type="catalytic activity">
    <reaction evidence="11 13">
        <text>L-threonyl-[protein] + ATP = O-phospho-L-threonyl-[protein] + ADP + H(+)</text>
        <dbReference type="Rhea" id="RHEA:46608"/>
        <dbReference type="Rhea" id="RHEA-COMP:11060"/>
        <dbReference type="Rhea" id="RHEA-COMP:11605"/>
        <dbReference type="ChEBI" id="CHEBI:15378"/>
        <dbReference type="ChEBI" id="CHEBI:30013"/>
        <dbReference type="ChEBI" id="CHEBI:30616"/>
        <dbReference type="ChEBI" id="CHEBI:61977"/>
        <dbReference type="ChEBI" id="CHEBI:456216"/>
        <dbReference type="EC" id="2.7.11.1"/>
    </reaction>
</comment>
<evidence type="ECO:0000256" key="12">
    <source>
        <dbReference type="ARBA" id="ARBA00048679"/>
    </source>
</evidence>
<evidence type="ECO:0000256" key="7">
    <source>
        <dbReference type="ARBA" id="ARBA00022777"/>
    </source>
</evidence>
<dbReference type="AlphaFoldDB" id="A0A6M2ETK7"/>
<dbReference type="Gene3D" id="2.90.10.10">
    <property type="entry name" value="Bulb-type lectin domain"/>
    <property type="match status" value="1"/>
</dbReference>
<dbReference type="PROSITE" id="PS00108">
    <property type="entry name" value="PROTEIN_KINASE_ST"/>
    <property type="match status" value="1"/>
</dbReference>
<dbReference type="PROSITE" id="PS50011">
    <property type="entry name" value="PROTEIN_KINASE_DOM"/>
    <property type="match status" value="1"/>
</dbReference>
<proteinExistence type="inferred from homology"/>
<dbReference type="SMART" id="SM00473">
    <property type="entry name" value="PAN_AP"/>
    <property type="match status" value="1"/>
</dbReference>
<dbReference type="Pfam" id="PF08276">
    <property type="entry name" value="PAN_2"/>
    <property type="match status" value="1"/>
</dbReference>
<dbReference type="EMBL" id="GILB01008307">
    <property type="protein sequence ID" value="NUU88640.1"/>
    <property type="molecule type" value="Transcribed_RNA"/>
</dbReference>
<dbReference type="InterPro" id="IPR000719">
    <property type="entry name" value="Prot_kinase_dom"/>
</dbReference>
<dbReference type="EC" id="2.7.11.1" evidence="13"/>
<evidence type="ECO:0000256" key="1">
    <source>
        <dbReference type="ARBA" id="ARBA00004251"/>
    </source>
</evidence>
<dbReference type="InterPro" id="IPR017441">
    <property type="entry name" value="Protein_kinase_ATP_BS"/>
</dbReference>
<evidence type="ECO:0000259" key="17">
    <source>
        <dbReference type="PROSITE" id="PS50011"/>
    </source>
</evidence>
<dbReference type="GO" id="GO:0048544">
    <property type="term" value="P:recognition of pollen"/>
    <property type="evidence" value="ECO:0007669"/>
    <property type="project" value="InterPro"/>
</dbReference>
<dbReference type="PIRSF" id="PIRSF000641">
    <property type="entry name" value="SRK"/>
    <property type="match status" value="1"/>
</dbReference>
<evidence type="ECO:0000256" key="16">
    <source>
        <dbReference type="SAM" id="SignalP"/>
    </source>
</evidence>
<evidence type="ECO:0000256" key="13">
    <source>
        <dbReference type="PIRNR" id="PIRNR000641"/>
    </source>
</evidence>
<feature type="domain" description="Apple" evidence="19">
    <location>
        <begin position="338"/>
        <end position="417"/>
    </location>
</feature>
<dbReference type="InterPro" id="IPR000858">
    <property type="entry name" value="S_locus_glycoprot_dom"/>
</dbReference>
<evidence type="ECO:0000256" key="3">
    <source>
        <dbReference type="ARBA" id="ARBA00022527"/>
    </source>
</evidence>
<dbReference type="Pfam" id="PF07714">
    <property type="entry name" value="PK_Tyr_Ser-Thr"/>
    <property type="match status" value="1"/>
</dbReference>
<dbReference type="SMART" id="SM00108">
    <property type="entry name" value="B_lectin"/>
    <property type="match status" value="1"/>
</dbReference>
<evidence type="ECO:0000259" key="19">
    <source>
        <dbReference type="PROSITE" id="PS50948"/>
    </source>
</evidence>
<dbReference type="InterPro" id="IPR011009">
    <property type="entry name" value="Kinase-like_dom_sf"/>
</dbReference>
<feature type="domain" description="Protein kinase" evidence="17">
    <location>
        <begin position="507"/>
        <end position="793"/>
    </location>
</feature>
<feature type="signal peptide" evidence="16">
    <location>
        <begin position="1"/>
        <end position="22"/>
    </location>
</feature>
<evidence type="ECO:0000256" key="5">
    <source>
        <dbReference type="ARBA" id="ARBA00022729"/>
    </source>
</evidence>
<keyword evidence="9" id="KW-1015">Disulfide bond</keyword>
<evidence type="ECO:0000256" key="14">
    <source>
        <dbReference type="PROSITE-ProRule" id="PRU10141"/>
    </source>
</evidence>
<reference evidence="20" key="1">
    <citation type="submission" date="2020-03" db="EMBL/GenBank/DDBJ databases">
        <authorList>
            <person name="Zhang R."/>
        </authorList>
    </citation>
    <scope>NUCLEOTIDE SEQUENCE</scope>
</reference>
<feature type="transmembrane region" description="Helical" evidence="15">
    <location>
        <begin position="38"/>
        <end position="61"/>
    </location>
</feature>
<sequence length="827" mass="92879">MGFCVLLLLMSISVSLLPIGAGEGVIVSGRYVSANQSIISASGTFALGFFSVGNSTPRYYLGIWYNKIQKKSVVWVANRESPTDSLGTFALGVDGNLVVLDATGKIVWSSNVKIAHSAINSMMGVLMDSGNFLLRSGETILWQSFDHPSDTFLPGMKVGNNRKTGQRRLLTSWIDAEDPQPGLFSFGLDTTGPLQFFIWKDHVPYSRTNVYSNSMSLTKLSRWLPFAYYITVKLEGDDIYLSYSISDISAIVRITLVPNGRLEALIWEEKNSQWFSMWQWPKVYCNFYGHCSPFSSCDKKGSPVYCKCLTGFQPKVQQEWHMTNWTSDTCVRQKALTCDKGDGFLKIETIKLPDHSYLVENMSANDCESRCLQNCSCTAYALVNVSQGNSVNCLSWYGDLMDIVHDIEGQILYFRVHDRELVENDGSSDNFSSRRKRSIIILVAVISLGVLTVLSGYFTWRKRFGKQGIIEESFTGTSTTIGGEAVNGDTELNIFSLNRIQAATNYFSEDNKLGEGGFGTVYKGDLAIQEVAIKRLSKKSGQGLEEFMNESKLISKLQHTNLVRLLGCCAEGEERILVYEYMRNRSLDKFLFDPSEKANLNWSKRFRIIEGIAQGLLYLHKYSRLKVIHRDLKASNILLDDAMNPKISDFGLARMFGSDQTEADTKRVVGTYGYMSPEYAQYGKFSEKSDIFSFGVLLLEIVTGKRNAEFFRDDLPLTLQGWAWELWNEARGLDLIDPSIKDSCESPDRIFRCIHVGLLCVQESPADRPPMPLVVQMLSNDNASLPSPKEPAFSSLSRRRSSNFVAFHNTSTIYSNNELTISLPEAR</sequence>
<dbReference type="InterPro" id="IPR036426">
    <property type="entry name" value="Bulb-type_lectin_dom_sf"/>
</dbReference>
<dbReference type="InterPro" id="IPR001245">
    <property type="entry name" value="Ser-Thr/Tyr_kinase_cat_dom"/>
</dbReference>
<dbReference type="SUPFAM" id="SSF51110">
    <property type="entry name" value="alpha-D-mannose-specific plant lectins"/>
    <property type="match status" value="1"/>
</dbReference>
<keyword evidence="8 13" id="KW-0067">ATP-binding</keyword>
<name>A0A6M2ETK7_9ROSI</name>
<evidence type="ECO:0000256" key="11">
    <source>
        <dbReference type="ARBA" id="ARBA00047899"/>
    </source>
</evidence>
<dbReference type="PROSITE" id="PS00107">
    <property type="entry name" value="PROTEIN_KINASE_ATP"/>
    <property type="match status" value="1"/>
</dbReference>
<dbReference type="Gene3D" id="3.30.200.20">
    <property type="entry name" value="Phosphorylase Kinase, domain 1"/>
    <property type="match status" value="1"/>
</dbReference>
<evidence type="ECO:0000259" key="18">
    <source>
        <dbReference type="PROSITE" id="PS50927"/>
    </source>
</evidence>
<evidence type="ECO:0000313" key="20">
    <source>
        <dbReference type="EMBL" id="NUU88640.1"/>
    </source>
</evidence>
<keyword evidence="2" id="KW-1003">Cell membrane</keyword>
<dbReference type="SUPFAM" id="SSF56112">
    <property type="entry name" value="Protein kinase-like (PK-like)"/>
    <property type="match status" value="1"/>
</dbReference>
<evidence type="ECO:0000256" key="4">
    <source>
        <dbReference type="ARBA" id="ARBA00022679"/>
    </source>
</evidence>
<dbReference type="PANTHER" id="PTHR27002">
    <property type="entry name" value="RECEPTOR-LIKE SERINE/THREONINE-PROTEIN KINASE SD1-8"/>
    <property type="match status" value="1"/>
</dbReference>
<dbReference type="CDD" id="cd14066">
    <property type="entry name" value="STKc_IRAK"/>
    <property type="match status" value="1"/>
</dbReference>
<dbReference type="CDD" id="cd00028">
    <property type="entry name" value="B_lectin"/>
    <property type="match status" value="1"/>
</dbReference>
<dbReference type="PANTHER" id="PTHR27002:SF841">
    <property type="entry name" value="RECEPTOR-LIKE SERINE_THREONINE-PROTEIN KINASE"/>
    <property type="match status" value="1"/>
</dbReference>
<evidence type="ECO:0000256" key="2">
    <source>
        <dbReference type="ARBA" id="ARBA00022475"/>
    </source>
</evidence>
<keyword evidence="15" id="KW-0472">Membrane</keyword>
<keyword evidence="6 13" id="KW-0547">Nucleotide-binding</keyword>
<comment type="similarity">
    <text evidence="13">Belongs to the protein kinase superfamily. Ser/Thr protein kinase family.</text>
</comment>
<keyword evidence="15" id="KW-0812">Transmembrane</keyword>
<comment type="subcellular location">
    <subcellularLocation>
        <location evidence="1">Cell membrane</location>
        <topology evidence="1">Single-pass type I membrane protein</topology>
    </subcellularLocation>
</comment>
<dbReference type="Gene3D" id="1.10.510.10">
    <property type="entry name" value="Transferase(Phosphotransferase) domain 1"/>
    <property type="match status" value="1"/>
</dbReference>
<organism evidence="20">
    <name type="scientific">Populus davidiana</name>
    <dbReference type="NCBI Taxonomy" id="266767"/>
    <lineage>
        <taxon>Eukaryota</taxon>
        <taxon>Viridiplantae</taxon>
        <taxon>Streptophyta</taxon>
        <taxon>Embryophyta</taxon>
        <taxon>Tracheophyta</taxon>
        <taxon>Spermatophyta</taxon>
        <taxon>Magnoliopsida</taxon>
        <taxon>eudicotyledons</taxon>
        <taxon>Gunneridae</taxon>
        <taxon>Pentapetalae</taxon>
        <taxon>rosids</taxon>
        <taxon>fabids</taxon>
        <taxon>Malpighiales</taxon>
        <taxon>Salicaceae</taxon>
        <taxon>Saliceae</taxon>
        <taxon>Populus</taxon>
    </lineage>
</organism>
<accession>A0A6M2ETK7</accession>
<dbReference type="InterPro" id="IPR008271">
    <property type="entry name" value="Ser/Thr_kinase_AS"/>
</dbReference>
<feature type="domain" description="Bulb-type lectin" evidence="18">
    <location>
        <begin position="23"/>
        <end position="147"/>
    </location>
</feature>
<dbReference type="InterPro" id="IPR001480">
    <property type="entry name" value="Bulb-type_lectin_dom"/>
</dbReference>
<dbReference type="InterPro" id="IPR003609">
    <property type="entry name" value="Pan_app"/>
</dbReference>
<keyword evidence="5 16" id="KW-0732">Signal</keyword>
<evidence type="ECO:0000256" key="10">
    <source>
        <dbReference type="ARBA" id="ARBA00023180"/>
    </source>
</evidence>
<feature type="chain" id="PRO_5027114262" description="Receptor-like serine/threonine-protein kinase" evidence="16">
    <location>
        <begin position="23"/>
        <end position="827"/>
    </location>
</feature>
<dbReference type="GO" id="GO:0005524">
    <property type="term" value="F:ATP binding"/>
    <property type="evidence" value="ECO:0007669"/>
    <property type="project" value="UniProtKB-UniRule"/>
</dbReference>
<evidence type="ECO:0000256" key="15">
    <source>
        <dbReference type="SAM" id="Phobius"/>
    </source>
</evidence>
<protein>
    <recommendedName>
        <fullName evidence="13">Receptor-like serine/threonine-protein kinase</fullName>
        <ecNumber evidence="13">2.7.11.1</ecNumber>
    </recommendedName>
</protein>
<dbReference type="FunFam" id="1.10.510.10:FF:000060">
    <property type="entry name" value="G-type lectin S-receptor-like serine/threonine-protein kinase"/>
    <property type="match status" value="1"/>
</dbReference>
<keyword evidence="3 13" id="KW-0723">Serine/threonine-protein kinase</keyword>
<dbReference type="PROSITE" id="PS50948">
    <property type="entry name" value="PAN"/>
    <property type="match status" value="1"/>
</dbReference>
<keyword evidence="4 13" id="KW-0808">Transferase</keyword>
<dbReference type="Pfam" id="PF00954">
    <property type="entry name" value="S_locus_glycop"/>
    <property type="match status" value="1"/>
</dbReference>
<evidence type="ECO:0000256" key="8">
    <source>
        <dbReference type="ARBA" id="ARBA00022840"/>
    </source>
</evidence>
<dbReference type="GO" id="GO:0004674">
    <property type="term" value="F:protein serine/threonine kinase activity"/>
    <property type="evidence" value="ECO:0007669"/>
    <property type="project" value="UniProtKB-KW"/>
</dbReference>
<dbReference type="InterPro" id="IPR024171">
    <property type="entry name" value="SRK-like_kinase"/>
</dbReference>
<dbReference type="FunFam" id="3.30.200.20:FF:001238">
    <property type="entry name" value="Os08g0179000 protein"/>
    <property type="match status" value="1"/>
</dbReference>
<dbReference type="CDD" id="cd01098">
    <property type="entry name" value="PAN_AP_plant"/>
    <property type="match status" value="1"/>
</dbReference>
<feature type="binding site" evidence="14">
    <location>
        <position position="534"/>
    </location>
    <ligand>
        <name>ATP</name>
        <dbReference type="ChEBI" id="CHEBI:30616"/>
    </ligand>
</feature>
<keyword evidence="7 13" id="KW-0418">Kinase</keyword>
<comment type="catalytic activity">
    <reaction evidence="12 13">
        <text>L-seryl-[protein] + ATP = O-phospho-L-seryl-[protein] + ADP + H(+)</text>
        <dbReference type="Rhea" id="RHEA:17989"/>
        <dbReference type="Rhea" id="RHEA-COMP:9863"/>
        <dbReference type="Rhea" id="RHEA-COMP:11604"/>
        <dbReference type="ChEBI" id="CHEBI:15378"/>
        <dbReference type="ChEBI" id="CHEBI:29999"/>
        <dbReference type="ChEBI" id="CHEBI:30616"/>
        <dbReference type="ChEBI" id="CHEBI:83421"/>
        <dbReference type="ChEBI" id="CHEBI:456216"/>
        <dbReference type="EC" id="2.7.11.1"/>
    </reaction>
</comment>
<dbReference type="PROSITE" id="PS50927">
    <property type="entry name" value="BULB_LECTIN"/>
    <property type="match status" value="1"/>
</dbReference>